<dbReference type="InterPro" id="IPR027417">
    <property type="entry name" value="P-loop_NTPase"/>
</dbReference>
<feature type="non-terminal residue" evidence="2">
    <location>
        <position position="267"/>
    </location>
</feature>
<dbReference type="Pfam" id="PF13401">
    <property type="entry name" value="AAA_22"/>
    <property type="match status" value="1"/>
</dbReference>
<evidence type="ECO:0000313" key="2">
    <source>
        <dbReference type="EMBL" id="GAG09475.1"/>
    </source>
</evidence>
<gene>
    <name evidence="2" type="ORF">S01H1_40873</name>
</gene>
<reference evidence="2" key="1">
    <citation type="journal article" date="2014" name="Front. Microbiol.">
        <title>High frequency of phylogenetically diverse reductive dehalogenase-homologous genes in deep subseafloor sedimentary metagenomes.</title>
        <authorList>
            <person name="Kawai M."/>
            <person name="Futagami T."/>
            <person name="Toyoda A."/>
            <person name="Takaki Y."/>
            <person name="Nishi S."/>
            <person name="Hori S."/>
            <person name="Arai W."/>
            <person name="Tsubouchi T."/>
            <person name="Morono Y."/>
            <person name="Uchiyama I."/>
            <person name="Ito T."/>
            <person name="Fujiyama A."/>
            <person name="Inagaki F."/>
            <person name="Takami H."/>
        </authorList>
    </citation>
    <scope>NUCLEOTIDE SEQUENCE</scope>
    <source>
        <strain evidence="2">Expedition CK06-06</strain>
    </source>
</reference>
<feature type="non-terminal residue" evidence="2">
    <location>
        <position position="1"/>
    </location>
</feature>
<accession>X0UUT8</accession>
<dbReference type="GO" id="GO:0016887">
    <property type="term" value="F:ATP hydrolysis activity"/>
    <property type="evidence" value="ECO:0007669"/>
    <property type="project" value="InterPro"/>
</dbReference>
<dbReference type="InterPro" id="IPR049945">
    <property type="entry name" value="AAA_22"/>
</dbReference>
<dbReference type="PANTHER" id="PTHR35894">
    <property type="entry name" value="GENERAL SECRETION PATHWAY PROTEIN A-RELATED"/>
    <property type="match status" value="1"/>
</dbReference>
<comment type="caution">
    <text evidence="2">The sequence shown here is derived from an EMBL/GenBank/DDBJ whole genome shotgun (WGS) entry which is preliminary data.</text>
</comment>
<protein>
    <recommendedName>
        <fullName evidence="1">ORC1/DEAH AAA+ ATPase domain-containing protein</fullName>
    </recommendedName>
</protein>
<dbReference type="AlphaFoldDB" id="X0UUT8"/>
<name>X0UUT8_9ZZZZ</name>
<dbReference type="SUPFAM" id="SSF52540">
    <property type="entry name" value="P-loop containing nucleoside triphosphate hydrolases"/>
    <property type="match status" value="1"/>
</dbReference>
<dbReference type="PANTHER" id="PTHR35894:SF1">
    <property type="entry name" value="PHOSPHORIBULOKINASE _ URIDINE KINASE FAMILY"/>
    <property type="match status" value="1"/>
</dbReference>
<organism evidence="2">
    <name type="scientific">marine sediment metagenome</name>
    <dbReference type="NCBI Taxonomy" id="412755"/>
    <lineage>
        <taxon>unclassified sequences</taxon>
        <taxon>metagenomes</taxon>
        <taxon>ecological metagenomes</taxon>
    </lineage>
</organism>
<proteinExistence type="predicted"/>
<sequence length="267" mass="30993">ILFTKSLIFSAHIMYEEYWGLKEKPFQNTPDPRFVYLSEQHLEAAALLIYTIKENKGAGMLTGEYGSGKTVISRLIFEILPKDIFDFAIVTNPQLNPAEMLKEICFQFSIKTSASPTKNELLEALNDRFYSNLHAGKHTIIIIDEAQTILDPLTFEEVRLLLNFQLNDRFLTTLLLFGQTELRKKIKNFRQLNQRIVLKYHFNALGKVDTEKYVNYRLHVAGARRKIFTHDALHLIWERSEGIPRVINAIADWCLLLGYSKLNDRIE</sequence>
<dbReference type="InterPro" id="IPR052026">
    <property type="entry name" value="ExeA_AAA_ATPase_DNA-bind"/>
</dbReference>
<feature type="domain" description="ORC1/DEAH AAA+ ATPase" evidence="1">
    <location>
        <begin position="54"/>
        <end position="185"/>
    </location>
</feature>
<evidence type="ECO:0000259" key="1">
    <source>
        <dbReference type="Pfam" id="PF13401"/>
    </source>
</evidence>
<dbReference type="Gene3D" id="3.40.50.300">
    <property type="entry name" value="P-loop containing nucleotide triphosphate hydrolases"/>
    <property type="match status" value="1"/>
</dbReference>
<dbReference type="EMBL" id="BARS01025897">
    <property type="protein sequence ID" value="GAG09475.1"/>
    <property type="molecule type" value="Genomic_DNA"/>
</dbReference>